<reference evidence="1" key="1">
    <citation type="journal article" date="2023" name="IScience">
        <title>Live-bearing cockroach genome reveals convergent evolutionary mechanisms linked to viviparity in insects and beyond.</title>
        <authorList>
            <person name="Fouks B."/>
            <person name="Harrison M.C."/>
            <person name="Mikhailova A.A."/>
            <person name="Marchal E."/>
            <person name="English S."/>
            <person name="Carruthers M."/>
            <person name="Jennings E.C."/>
            <person name="Chiamaka E.L."/>
            <person name="Frigard R.A."/>
            <person name="Pippel M."/>
            <person name="Attardo G.M."/>
            <person name="Benoit J.B."/>
            <person name="Bornberg-Bauer E."/>
            <person name="Tobe S.S."/>
        </authorList>
    </citation>
    <scope>NUCLEOTIDE SEQUENCE</scope>
    <source>
        <strain evidence="1">Stay&amp;Tobe</strain>
    </source>
</reference>
<organism evidence="1 2">
    <name type="scientific">Diploptera punctata</name>
    <name type="common">Pacific beetle cockroach</name>
    <dbReference type="NCBI Taxonomy" id="6984"/>
    <lineage>
        <taxon>Eukaryota</taxon>
        <taxon>Metazoa</taxon>
        <taxon>Ecdysozoa</taxon>
        <taxon>Arthropoda</taxon>
        <taxon>Hexapoda</taxon>
        <taxon>Insecta</taxon>
        <taxon>Pterygota</taxon>
        <taxon>Neoptera</taxon>
        <taxon>Polyneoptera</taxon>
        <taxon>Dictyoptera</taxon>
        <taxon>Blattodea</taxon>
        <taxon>Blaberoidea</taxon>
        <taxon>Blaberidae</taxon>
        <taxon>Diplopterinae</taxon>
        <taxon>Diploptera</taxon>
    </lineage>
</organism>
<comment type="caution">
    <text evidence="1">The sequence shown here is derived from an EMBL/GenBank/DDBJ whole genome shotgun (WGS) entry which is preliminary data.</text>
</comment>
<dbReference type="Proteomes" id="UP001233999">
    <property type="component" value="Unassembled WGS sequence"/>
</dbReference>
<protein>
    <submittedName>
        <fullName evidence="1">Uncharacterized protein</fullName>
    </submittedName>
</protein>
<feature type="non-terminal residue" evidence="1">
    <location>
        <position position="77"/>
    </location>
</feature>
<dbReference type="EMBL" id="JASPKZ010007400">
    <property type="protein sequence ID" value="KAJ9584500.1"/>
    <property type="molecule type" value="Genomic_DNA"/>
</dbReference>
<evidence type="ECO:0000313" key="1">
    <source>
        <dbReference type="EMBL" id="KAJ9584500.1"/>
    </source>
</evidence>
<proteinExistence type="predicted"/>
<evidence type="ECO:0000313" key="2">
    <source>
        <dbReference type="Proteomes" id="UP001233999"/>
    </source>
</evidence>
<gene>
    <name evidence="1" type="ORF">L9F63_021154</name>
</gene>
<name>A0AAD8EBN2_DIPPU</name>
<dbReference type="AlphaFoldDB" id="A0AAD8EBN2"/>
<keyword evidence="2" id="KW-1185">Reference proteome</keyword>
<reference evidence="1" key="2">
    <citation type="submission" date="2023-05" db="EMBL/GenBank/DDBJ databases">
        <authorList>
            <person name="Fouks B."/>
        </authorList>
    </citation>
    <scope>NUCLEOTIDE SEQUENCE</scope>
    <source>
        <strain evidence="1">Stay&amp;Tobe</strain>
        <tissue evidence="1">Testes</tissue>
    </source>
</reference>
<feature type="non-terminal residue" evidence="1">
    <location>
        <position position="1"/>
    </location>
</feature>
<sequence length="77" mass="9532">VAVSLFVHTRRSIFIHHSSISRKLSLVHFLIWLRFYTCLMFHESKSIKNYRTKFEECRCPRNSKRSVEQRIRRYTWN</sequence>
<accession>A0AAD8EBN2</accession>